<dbReference type="EMBL" id="SMFX01000001">
    <property type="protein sequence ID" value="TCK18738.1"/>
    <property type="molecule type" value="Genomic_DNA"/>
</dbReference>
<sequence>MIARKKVVPPVTPKIVPNNPRQRLTQYGLLLLAFALTAWLGYQAGSARVPEDGKPLVGQSQASGQRIAELEKERNSLKQQVAALEQSVQQVNQALSAERTRKQKPAQVKAVKRPAPAPRPVTTVTESAGYSLGLEDIRIEQTDSVSIFRVAFSVLNEANNDDRVTGTIWVAVNGFLDKEPKRLSFKRLSADNRSYVKMGFNRQQNIMEEIVLPENFRPRNVLIEAKPYGEKYTGTSEKISWDPK</sequence>
<name>A0A4R1HBH1_9GAMM</name>
<dbReference type="OrthoDB" id="7056878at2"/>
<protein>
    <submittedName>
        <fullName evidence="2">Uncharacterized protein</fullName>
    </submittedName>
</protein>
<proteinExistence type="predicted"/>
<keyword evidence="3" id="KW-1185">Reference proteome</keyword>
<comment type="caution">
    <text evidence="2">The sequence shown here is derived from an EMBL/GenBank/DDBJ whole genome shotgun (WGS) entry which is preliminary data.</text>
</comment>
<dbReference type="Proteomes" id="UP000295707">
    <property type="component" value="Unassembled WGS sequence"/>
</dbReference>
<evidence type="ECO:0000313" key="2">
    <source>
        <dbReference type="EMBL" id="TCK18738.1"/>
    </source>
</evidence>
<organism evidence="2 3">
    <name type="scientific">Thiogranum longum</name>
    <dbReference type="NCBI Taxonomy" id="1537524"/>
    <lineage>
        <taxon>Bacteria</taxon>
        <taxon>Pseudomonadati</taxon>
        <taxon>Pseudomonadota</taxon>
        <taxon>Gammaproteobacteria</taxon>
        <taxon>Chromatiales</taxon>
        <taxon>Ectothiorhodospiraceae</taxon>
        <taxon>Thiogranum</taxon>
    </lineage>
</organism>
<evidence type="ECO:0000313" key="3">
    <source>
        <dbReference type="Proteomes" id="UP000295707"/>
    </source>
</evidence>
<gene>
    <name evidence="2" type="ORF">DFR30_2022</name>
</gene>
<feature type="region of interest" description="Disordered" evidence="1">
    <location>
        <begin position="96"/>
        <end position="123"/>
    </location>
</feature>
<dbReference type="RefSeq" id="WP_132972804.1">
    <property type="nucleotide sequence ID" value="NZ_SMFX01000001.1"/>
</dbReference>
<dbReference type="AlphaFoldDB" id="A0A4R1HBH1"/>
<reference evidence="2 3" key="1">
    <citation type="submission" date="2019-03" db="EMBL/GenBank/DDBJ databases">
        <title>Genomic Encyclopedia of Type Strains, Phase IV (KMG-IV): sequencing the most valuable type-strain genomes for metagenomic binning, comparative biology and taxonomic classification.</title>
        <authorList>
            <person name="Goeker M."/>
        </authorList>
    </citation>
    <scope>NUCLEOTIDE SEQUENCE [LARGE SCALE GENOMIC DNA]</scope>
    <source>
        <strain evidence="2 3">DSM 19610</strain>
    </source>
</reference>
<accession>A0A4R1HBH1</accession>
<evidence type="ECO:0000256" key="1">
    <source>
        <dbReference type="SAM" id="MobiDB-lite"/>
    </source>
</evidence>
<dbReference type="InterPro" id="IPR046703">
    <property type="entry name" value="DUF6776"/>
</dbReference>
<dbReference type="Pfam" id="PF20567">
    <property type="entry name" value="DUF6776"/>
    <property type="match status" value="1"/>
</dbReference>